<organism evidence="3 4">
    <name type="scientific">Candidatus Nomurabacteria bacterium GW2011_GWE1_35_16</name>
    <dbReference type="NCBI Taxonomy" id="1618761"/>
    <lineage>
        <taxon>Bacteria</taxon>
        <taxon>Candidatus Nomuraibacteriota</taxon>
    </lineage>
</organism>
<dbReference type="PANTHER" id="PTHR31157">
    <property type="entry name" value="SCP DOMAIN-CONTAINING PROTEIN"/>
    <property type="match status" value="1"/>
</dbReference>
<evidence type="ECO:0000259" key="2">
    <source>
        <dbReference type="Pfam" id="PF00188"/>
    </source>
</evidence>
<proteinExistence type="predicted"/>
<keyword evidence="1" id="KW-0472">Membrane</keyword>
<reference evidence="3 4" key="1">
    <citation type="journal article" date="2015" name="Nature">
        <title>rRNA introns, odd ribosomes, and small enigmatic genomes across a large radiation of phyla.</title>
        <authorList>
            <person name="Brown C.T."/>
            <person name="Hug L.A."/>
            <person name="Thomas B.C."/>
            <person name="Sharon I."/>
            <person name="Castelle C.J."/>
            <person name="Singh A."/>
            <person name="Wilkins M.J."/>
            <person name="Williams K.H."/>
            <person name="Banfield J.F."/>
        </authorList>
    </citation>
    <scope>NUCLEOTIDE SEQUENCE [LARGE SCALE GENOMIC DNA]</scope>
</reference>
<accession>A0A0G0B8B6</accession>
<dbReference type="EMBL" id="LBPY01000023">
    <property type="protein sequence ID" value="KKP65608.1"/>
    <property type="molecule type" value="Genomic_DNA"/>
</dbReference>
<evidence type="ECO:0000313" key="3">
    <source>
        <dbReference type="EMBL" id="KKP65608.1"/>
    </source>
</evidence>
<dbReference type="InterPro" id="IPR014044">
    <property type="entry name" value="CAP_dom"/>
</dbReference>
<keyword evidence="1" id="KW-0812">Transmembrane</keyword>
<dbReference type="Pfam" id="PF00188">
    <property type="entry name" value="CAP"/>
    <property type="match status" value="1"/>
</dbReference>
<dbReference type="AlphaFoldDB" id="A0A0G0B8B6"/>
<evidence type="ECO:0000256" key="1">
    <source>
        <dbReference type="SAM" id="Phobius"/>
    </source>
</evidence>
<dbReference type="InterPro" id="IPR035940">
    <property type="entry name" value="CAP_sf"/>
</dbReference>
<dbReference type="PANTHER" id="PTHR31157:SF1">
    <property type="entry name" value="SCP DOMAIN-CONTAINING PROTEIN"/>
    <property type="match status" value="1"/>
</dbReference>
<protein>
    <submittedName>
        <fullName evidence="3">SCP-like protein extracellular</fullName>
    </submittedName>
</protein>
<dbReference type="Proteomes" id="UP000034952">
    <property type="component" value="Unassembled WGS sequence"/>
</dbReference>
<gene>
    <name evidence="3" type="ORF">UR64_C0023G0003</name>
</gene>
<evidence type="ECO:0000313" key="4">
    <source>
        <dbReference type="Proteomes" id="UP000034952"/>
    </source>
</evidence>
<dbReference type="SUPFAM" id="SSF55797">
    <property type="entry name" value="PR-1-like"/>
    <property type="match status" value="1"/>
</dbReference>
<dbReference type="Gene3D" id="3.40.33.10">
    <property type="entry name" value="CAP"/>
    <property type="match status" value="1"/>
</dbReference>
<name>A0A0G0B8B6_9BACT</name>
<comment type="caution">
    <text evidence="3">The sequence shown here is derived from an EMBL/GenBank/DDBJ whole genome shotgun (WGS) entry which is preliminary data.</text>
</comment>
<feature type="domain" description="SCP" evidence="2">
    <location>
        <begin position="103"/>
        <end position="219"/>
    </location>
</feature>
<keyword evidence="1" id="KW-1133">Transmembrane helix</keyword>
<sequence length="313" mass="34258">MKISNQIIIVIIFIALVFIIKDDYKSIYSKTLSYIEQGIGKSSDLQNKASELINSINSGNSINNDKLPEAIKAPGALVVSDDFLTRDLKNIKLSSKGVISITNKQRLDNGNLAPLKENSKLNFSAEKKLQDMFVKQYFEHVSPEGVGVGELGAQVGYEYIIIGENLALGNFKDDSALVDAWMASPGHKANILNKKYTELGVAVGKGEYEGKSVWMAVQHFGLPKSACPTIDGVLKSIIGIDQSNINAIESELASKRAKIDSGAIFEGMTTNGQIDSYNALVNEYNKLILNIKEKINKYNGEVRDFNNCIATVN</sequence>
<feature type="transmembrane region" description="Helical" evidence="1">
    <location>
        <begin position="6"/>
        <end position="24"/>
    </location>
</feature>
<dbReference type="CDD" id="cd05379">
    <property type="entry name" value="CAP_bacterial"/>
    <property type="match status" value="1"/>
</dbReference>